<evidence type="ECO:0000256" key="5">
    <source>
        <dbReference type="ARBA" id="ARBA00023136"/>
    </source>
</evidence>
<evidence type="ECO:0000313" key="16">
    <source>
        <dbReference type="Proteomes" id="UP000182413"/>
    </source>
</evidence>
<protein>
    <submittedName>
        <fullName evidence="15">Methyl-accepting chemotaxis protein</fullName>
    </submittedName>
</protein>
<dbReference type="EMBL" id="JAWXXP010000001">
    <property type="protein sequence ID" value="MDX5991516.1"/>
    <property type="molecule type" value="Genomic_DNA"/>
</dbReference>
<dbReference type="Proteomes" id="UP001278050">
    <property type="component" value="Unassembled WGS sequence"/>
</dbReference>
<feature type="domain" description="HAMP" evidence="13">
    <location>
        <begin position="216"/>
        <end position="268"/>
    </location>
</feature>
<dbReference type="FunFam" id="1.10.287.950:FF:000001">
    <property type="entry name" value="Methyl-accepting chemotaxis sensory transducer"/>
    <property type="match status" value="1"/>
</dbReference>
<dbReference type="OrthoDB" id="9795078at2"/>
<evidence type="ECO:0000256" key="8">
    <source>
        <dbReference type="PROSITE-ProRule" id="PRU00284"/>
    </source>
</evidence>
<dbReference type="InterPro" id="IPR051310">
    <property type="entry name" value="MCP_chemotaxis"/>
</dbReference>
<dbReference type="Pfam" id="PF00672">
    <property type="entry name" value="HAMP"/>
    <property type="match status" value="1"/>
</dbReference>
<keyword evidence="17" id="KW-1185">Reference proteome</keyword>
<evidence type="ECO:0000256" key="10">
    <source>
        <dbReference type="SAM" id="MobiDB-lite"/>
    </source>
</evidence>
<dbReference type="Pfam" id="PF00015">
    <property type="entry name" value="MCPsignal"/>
    <property type="match status" value="1"/>
</dbReference>
<keyword evidence="3 11" id="KW-0812">Transmembrane</keyword>
<keyword evidence="2" id="KW-0145">Chemotaxis</keyword>
<feature type="transmembrane region" description="Helical" evidence="11">
    <location>
        <begin position="12"/>
        <end position="32"/>
    </location>
</feature>
<keyword evidence="9" id="KW-0175">Coiled coil</keyword>
<gene>
    <name evidence="15" type="ORF">SAMN05216575_101469</name>
    <name evidence="14" type="ORF">SIM71_05575</name>
</gene>
<feature type="coiled-coil region" evidence="9">
    <location>
        <begin position="466"/>
        <end position="497"/>
    </location>
</feature>
<dbReference type="PANTHER" id="PTHR43531">
    <property type="entry name" value="PROTEIN ICFG"/>
    <property type="match status" value="1"/>
</dbReference>
<reference evidence="14 17" key="2">
    <citation type="submission" date="2023-11" db="EMBL/GenBank/DDBJ databases">
        <title>MicrobeMod: A computational toolkit for identifying prokaryotic methylation and restriction-modification with nanopore sequencing.</title>
        <authorList>
            <person name="Crits-Christoph A."/>
            <person name="Kang S.C."/>
            <person name="Lee H."/>
            <person name="Ostrov N."/>
        </authorList>
    </citation>
    <scope>NUCLEOTIDE SEQUENCE [LARGE SCALE GENOMIC DNA]</scope>
    <source>
        <strain evidence="14 17">ATCC BAA-571</strain>
    </source>
</reference>
<dbReference type="PROSITE" id="PS50111">
    <property type="entry name" value="CHEMOTAXIS_TRANSDUC_2"/>
    <property type="match status" value="1"/>
</dbReference>
<dbReference type="GO" id="GO:0007165">
    <property type="term" value="P:signal transduction"/>
    <property type="evidence" value="ECO:0007669"/>
    <property type="project" value="UniProtKB-KW"/>
</dbReference>
<comment type="subcellular location">
    <subcellularLocation>
        <location evidence="1">Membrane</location>
        <topology evidence="1">Multi-pass membrane protein</topology>
    </subcellularLocation>
</comment>
<dbReference type="Proteomes" id="UP000182413">
    <property type="component" value="Unassembled WGS sequence"/>
</dbReference>
<feature type="compositionally biased region" description="Basic and acidic residues" evidence="10">
    <location>
        <begin position="512"/>
        <end position="533"/>
    </location>
</feature>
<feature type="compositionally biased region" description="Low complexity" evidence="10">
    <location>
        <begin position="288"/>
        <end position="301"/>
    </location>
</feature>
<proteinExistence type="inferred from homology"/>
<comment type="similarity">
    <text evidence="7">Belongs to the methyl-accepting chemotaxis (MCP) protein family.</text>
</comment>
<keyword evidence="6 8" id="KW-0807">Transducer</keyword>
<organism evidence="15 16">
    <name type="scientific">Ectopseudomonas alcaliphila</name>
    <dbReference type="NCBI Taxonomy" id="101564"/>
    <lineage>
        <taxon>Bacteria</taxon>
        <taxon>Pseudomonadati</taxon>
        <taxon>Pseudomonadota</taxon>
        <taxon>Gammaproteobacteria</taxon>
        <taxon>Pseudomonadales</taxon>
        <taxon>Pseudomonadaceae</taxon>
        <taxon>Ectopseudomonas</taxon>
    </lineage>
</organism>
<dbReference type="InterPro" id="IPR004090">
    <property type="entry name" value="Chemotax_Me-accpt_rcpt"/>
</dbReference>
<dbReference type="AlphaFoldDB" id="A0A1G6UDA6"/>
<feature type="transmembrane region" description="Helical" evidence="11">
    <location>
        <begin position="196"/>
        <end position="214"/>
    </location>
</feature>
<evidence type="ECO:0000256" key="2">
    <source>
        <dbReference type="ARBA" id="ARBA00022500"/>
    </source>
</evidence>
<feature type="domain" description="Methyl-accepting transducer" evidence="12">
    <location>
        <begin position="273"/>
        <end position="488"/>
    </location>
</feature>
<evidence type="ECO:0000256" key="1">
    <source>
        <dbReference type="ARBA" id="ARBA00004141"/>
    </source>
</evidence>
<dbReference type="SMART" id="SM00304">
    <property type="entry name" value="HAMP"/>
    <property type="match status" value="1"/>
</dbReference>
<dbReference type="InterPro" id="IPR024478">
    <property type="entry name" value="HlyB_4HB_MCP"/>
</dbReference>
<dbReference type="PROSITE" id="PS50885">
    <property type="entry name" value="HAMP"/>
    <property type="match status" value="1"/>
</dbReference>
<dbReference type="GO" id="GO:0004888">
    <property type="term" value="F:transmembrane signaling receptor activity"/>
    <property type="evidence" value="ECO:0007669"/>
    <property type="project" value="InterPro"/>
</dbReference>
<dbReference type="InterPro" id="IPR003660">
    <property type="entry name" value="HAMP_dom"/>
</dbReference>
<dbReference type="SMART" id="SM00283">
    <property type="entry name" value="MA"/>
    <property type="match status" value="1"/>
</dbReference>
<keyword evidence="5 11" id="KW-0472">Membrane</keyword>
<dbReference type="RefSeq" id="WP_074675279.1">
    <property type="nucleotide sequence ID" value="NZ_CBCSET010000001.1"/>
</dbReference>
<evidence type="ECO:0000256" key="6">
    <source>
        <dbReference type="ARBA" id="ARBA00023224"/>
    </source>
</evidence>
<dbReference type="EMBL" id="FNAE01000001">
    <property type="protein sequence ID" value="SDD39214.1"/>
    <property type="molecule type" value="Genomic_DNA"/>
</dbReference>
<keyword evidence="4 11" id="KW-1133">Transmembrane helix</keyword>
<dbReference type="PANTHER" id="PTHR43531:SF11">
    <property type="entry name" value="METHYL-ACCEPTING CHEMOTAXIS PROTEIN 3"/>
    <property type="match status" value="1"/>
</dbReference>
<dbReference type="GO" id="GO:0005886">
    <property type="term" value="C:plasma membrane"/>
    <property type="evidence" value="ECO:0007669"/>
    <property type="project" value="TreeGrafter"/>
</dbReference>
<evidence type="ECO:0000256" key="3">
    <source>
        <dbReference type="ARBA" id="ARBA00022692"/>
    </source>
</evidence>
<sequence>MQFIRNLKIGVRLIAGFTLVVILTVAIGGLGIRNLAEVSHLSDRMYENDMLGINALQEANTQLIIAGRSLRAALLASDEMARDTAANRAFKALVDTKALIEQSKNSFLTAEGKAYVDRLDDPLNDYAVLLEQVLRSYMASGALSAETVTSAQMPELSRRGEIIDNLLSEVVVHKRERAKDANQQITDIYLSSRTQMIVLILIAAALGFAIGIFITRSISRPLNRAVGVANSLAEGDLTVTVEADSRDETGRLLASMQHMTERLRTVMADVRSAADSLSSASEEVSATSQSLSQAATEQAASVEETTASVEQMSASIAQNTESAQITDSIAGKAANDAVQGGQAVRDMVQAMKQIADKIGIIDDIAYQTNLLALNAAIEAARAGDHGKGFAVVAAEVRKLAERSQVAAQEIGGVASNSVHLAEQAGALLDQIVPNIQKTSDLVQEITAASQEQSTGAGQINIAMGQMNQITQQNASASEELAATAEEMNAQASQLQELISYFRLGTSNAAKAPRRDERGPNNVRELRRNSERKTPAASADEGQFVNFN</sequence>
<dbReference type="InterPro" id="IPR004089">
    <property type="entry name" value="MCPsignal_dom"/>
</dbReference>
<evidence type="ECO:0000259" key="12">
    <source>
        <dbReference type="PROSITE" id="PS50111"/>
    </source>
</evidence>
<evidence type="ECO:0000256" key="9">
    <source>
        <dbReference type="SAM" id="Coils"/>
    </source>
</evidence>
<feature type="region of interest" description="Disordered" evidence="10">
    <location>
        <begin position="509"/>
        <end position="547"/>
    </location>
</feature>
<dbReference type="Pfam" id="PF12729">
    <property type="entry name" value="4HB_MCP_1"/>
    <property type="match status" value="1"/>
</dbReference>
<evidence type="ECO:0000256" key="4">
    <source>
        <dbReference type="ARBA" id="ARBA00022989"/>
    </source>
</evidence>
<feature type="region of interest" description="Disordered" evidence="10">
    <location>
        <begin position="288"/>
        <end position="307"/>
    </location>
</feature>
<accession>A0A1G6UDA6</accession>
<evidence type="ECO:0000313" key="17">
    <source>
        <dbReference type="Proteomes" id="UP001278050"/>
    </source>
</evidence>
<evidence type="ECO:0000256" key="7">
    <source>
        <dbReference type="ARBA" id="ARBA00029447"/>
    </source>
</evidence>
<dbReference type="Gene3D" id="1.10.287.950">
    <property type="entry name" value="Methyl-accepting chemotaxis protein"/>
    <property type="match status" value="1"/>
</dbReference>
<name>A0A1G6UDA6_9GAMM</name>
<reference evidence="15 16" key="1">
    <citation type="submission" date="2016-10" db="EMBL/GenBank/DDBJ databases">
        <authorList>
            <person name="de Groot N.N."/>
        </authorList>
    </citation>
    <scope>NUCLEOTIDE SEQUENCE [LARGE SCALE GENOMIC DNA]</scope>
    <source>
        <strain evidence="15 16">JCM 10630</strain>
    </source>
</reference>
<dbReference type="GO" id="GO:0006935">
    <property type="term" value="P:chemotaxis"/>
    <property type="evidence" value="ECO:0007669"/>
    <property type="project" value="UniProtKB-KW"/>
</dbReference>
<evidence type="ECO:0000313" key="15">
    <source>
        <dbReference type="EMBL" id="SDD39214.1"/>
    </source>
</evidence>
<dbReference type="SUPFAM" id="SSF58104">
    <property type="entry name" value="Methyl-accepting chemotaxis protein (MCP) signaling domain"/>
    <property type="match status" value="1"/>
</dbReference>
<evidence type="ECO:0000313" key="14">
    <source>
        <dbReference type="EMBL" id="MDX5991516.1"/>
    </source>
</evidence>
<evidence type="ECO:0000256" key="11">
    <source>
        <dbReference type="SAM" id="Phobius"/>
    </source>
</evidence>
<dbReference type="PRINTS" id="PR00260">
    <property type="entry name" value="CHEMTRNSDUCR"/>
</dbReference>
<evidence type="ECO:0000259" key="13">
    <source>
        <dbReference type="PROSITE" id="PS50885"/>
    </source>
</evidence>
<dbReference type="CDD" id="cd06225">
    <property type="entry name" value="HAMP"/>
    <property type="match status" value="1"/>
</dbReference>